<feature type="domain" description="Lamina-associated polypeptide 2 alpha C-terminal" evidence="2">
    <location>
        <begin position="150"/>
        <end position="339"/>
    </location>
</feature>
<dbReference type="Gene3D" id="1.10.287.3160">
    <property type="match status" value="1"/>
</dbReference>
<reference evidence="4" key="1">
    <citation type="submission" date="2025-08" db="UniProtKB">
        <authorList>
            <consortium name="RefSeq"/>
        </authorList>
    </citation>
    <scope>IDENTIFICATION</scope>
</reference>
<dbReference type="InterPro" id="IPR021623">
    <property type="entry name" value="LAP2alpha_C"/>
</dbReference>
<feature type="region of interest" description="Disordered" evidence="1">
    <location>
        <begin position="394"/>
        <end position="429"/>
    </location>
</feature>
<protein>
    <submittedName>
        <fullName evidence="4">Uncharacterized protein LOC106545294</fullName>
    </submittedName>
</protein>
<dbReference type="KEGG" id="tsr:106545294"/>
<dbReference type="Proteomes" id="UP000504617">
    <property type="component" value="Unplaced"/>
</dbReference>
<dbReference type="GeneID" id="106545294"/>
<gene>
    <name evidence="4" type="primary">LOC106545294</name>
</gene>
<sequence>MEGQDLGLPADLYLMISEAISRGMDAELMRRSQAPRPAAAHSGLAPQALQGDSSILQTDPPSPLPSVFSAESALVEEGEHLDREFSDDEGLPRDQPTAPGLFRHALFKSLLYKAKTTTHMGEAASRESTAVGLDATERLFAEQVALQDVIPCPKLFLDLIQKQWDQPTAANPPRAGDRKLYTSTPELEGLLQFPTVDAPIAALASPALIPSEISEGLKAEDRKAETVICKTHQAAAWALRSATAASFFNRTSLVWLRQLQDRLYPDETRLHQDVTKLMAALEFSADATLSAAKFASRAVVSNVASRRLLWLRHWQTDVKSKWRLASTPFKGGALFGSVLDPILIETRDKRKVLPSISAHINRRQQPYNRRHPFRTGDSGFAPAPYVPNYTRGFFEAQDRGQDRAGTRDRGRQQGQAQSQNRRSFRGTSIRSFRRYRRLAGGRTHRGASLGLRSSVGGAHIRCLGASGRDPGSHSRISIHPSEKVHQVPRAQVSIEAAPHGC</sequence>
<feature type="compositionally biased region" description="Polar residues" evidence="1">
    <location>
        <begin position="412"/>
        <end position="429"/>
    </location>
</feature>
<proteinExistence type="predicted"/>
<organism evidence="3 4">
    <name type="scientific">Thamnophis sirtalis</name>
    <dbReference type="NCBI Taxonomy" id="35019"/>
    <lineage>
        <taxon>Eukaryota</taxon>
        <taxon>Metazoa</taxon>
        <taxon>Chordata</taxon>
        <taxon>Craniata</taxon>
        <taxon>Vertebrata</taxon>
        <taxon>Euteleostomi</taxon>
        <taxon>Lepidosauria</taxon>
        <taxon>Squamata</taxon>
        <taxon>Bifurcata</taxon>
        <taxon>Unidentata</taxon>
        <taxon>Episquamata</taxon>
        <taxon>Toxicofera</taxon>
        <taxon>Serpentes</taxon>
        <taxon>Colubroidea</taxon>
        <taxon>Colubridae</taxon>
        <taxon>Natricinae</taxon>
        <taxon>Thamnophis</taxon>
    </lineage>
</organism>
<dbReference type="AlphaFoldDB" id="A0A6I9Y8P5"/>
<feature type="region of interest" description="Disordered" evidence="1">
    <location>
        <begin position="358"/>
        <end position="382"/>
    </location>
</feature>
<dbReference type="RefSeq" id="XP_013917285.1">
    <property type="nucleotide sequence ID" value="XM_014061810.1"/>
</dbReference>
<name>A0A6I9Y8P5_9SAUR</name>
<keyword evidence="3" id="KW-1185">Reference proteome</keyword>
<dbReference type="Pfam" id="PF11560">
    <property type="entry name" value="LAP2alpha"/>
    <property type="match status" value="1"/>
</dbReference>
<evidence type="ECO:0000259" key="2">
    <source>
        <dbReference type="Pfam" id="PF11560"/>
    </source>
</evidence>
<evidence type="ECO:0000313" key="4">
    <source>
        <dbReference type="RefSeq" id="XP_013917285.1"/>
    </source>
</evidence>
<accession>A0A6I9Y8P5</accession>
<dbReference type="OrthoDB" id="9050463at2759"/>
<evidence type="ECO:0000256" key="1">
    <source>
        <dbReference type="SAM" id="MobiDB-lite"/>
    </source>
</evidence>
<feature type="compositionally biased region" description="Basic and acidic residues" evidence="1">
    <location>
        <begin position="396"/>
        <end position="411"/>
    </location>
</feature>
<evidence type="ECO:0000313" key="3">
    <source>
        <dbReference type="Proteomes" id="UP000504617"/>
    </source>
</evidence>